<reference evidence="2 3" key="1">
    <citation type="journal article" date="2019" name="Commun. Biol.">
        <title>The bagworm genome reveals a unique fibroin gene that provides high tensile strength.</title>
        <authorList>
            <person name="Kono N."/>
            <person name="Nakamura H."/>
            <person name="Ohtoshi R."/>
            <person name="Tomita M."/>
            <person name="Numata K."/>
            <person name="Arakawa K."/>
        </authorList>
    </citation>
    <scope>NUCLEOTIDE SEQUENCE [LARGE SCALE GENOMIC DNA]</scope>
</reference>
<name>A0A4C1XN60_EUMVA</name>
<feature type="compositionally biased region" description="Basic residues" evidence="1">
    <location>
        <begin position="51"/>
        <end position="68"/>
    </location>
</feature>
<accession>A0A4C1XN60</accession>
<gene>
    <name evidence="2" type="ORF">EVAR_43010_1</name>
</gene>
<organism evidence="2 3">
    <name type="scientific">Eumeta variegata</name>
    <name type="common">Bagworm moth</name>
    <name type="synonym">Eumeta japonica</name>
    <dbReference type="NCBI Taxonomy" id="151549"/>
    <lineage>
        <taxon>Eukaryota</taxon>
        <taxon>Metazoa</taxon>
        <taxon>Ecdysozoa</taxon>
        <taxon>Arthropoda</taxon>
        <taxon>Hexapoda</taxon>
        <taxon>Insecta</taxon>
        <taxon>Pterygota</taxon>
        <taxon>Neoptera</taxon>
        <taxon>Endopterygota</taxon>
        <taxon>Lepidoptera</taxon>
        <taxon>Glossata</taxon>
        <taxon>Ditrysia</taxon>
        <taxon>Tineoidea</taxon>
        <taxon>Psychidae</taxon>
        <taxon>Oiketicinae</taxon>
        <taxon>Eumeta</taxon>
    </lineage>
</organism>
<feature type="region of interest" description="Disordered" evidence="1">
    <location>
        <begin position="46"/>
        <end position="69"/>
    </location>
</feature>
<evidence type="ECO:0000256" key="1">
    <source>
        <dbReference type="SAM" id="MobiDB-lite"/>
    </source>
</evidence>
<dbReference type="EMBL" id="BGZK01000885">
    <property type="protein sequence ID" value="GBP63994.1"/>
    <property type="molecule type" value="Genomic_DNA"/>
</dbReference>
<dbReference type="AlphaFoldDB" id="A0A4C1XN60"/>
<protein>
    <submittedName>
        <fullName evidence="2">Uncharacterized protein</fullName>
    </submittedName>
</protein>
<keyword evidence="3" id="KW-1185">Reference proteome</keyword>
<dbReference type="Proteomes" id="UP000299102">
    <property type="component" value="Unassembled WGS sequence"/>
</dbReference>
<sequence length="117" mass="12795">MDTLNHIEVTSGLLGKSPAALLKERAFLLKEPLIVTKAISQRFVGEEKKKGQNRAIRKHGGKKGRLKGNKSPLRALSASITLADNFFFSPPASKTNEADTRPVRVAFIPACREPVSE</sequence>
<evidence type="ECO:0000313" key="3">
    <source>
        <dbReference type="Proteomes" id="UP000299102"/>
    </source>
</evidence>
<proteinExistence type="predicted"/>
<comment type="caution">
    <text evidence="2">The sequence shown here is derived from an EMBL/GenBank/DDBJ whole genome shotgun (WGS) entry which is preliminary data.</text>
</comment>
<evidence type="ECO:0000313" key="2">
    <source>
        <dbReference type="EMBL" id="GBP63994.1"/>
    </source>
</evidence>